<keyword evidence="2" id="KW-1185">Reference proteome</keyword>
<name>A0A0J1GW09_9GAMM</name>
<gene>
    <name evidence="1" type="ORF">ABT56_18710</name>
</gene>
<evidence type="ECO:0000313" key="2">
    <source>
        <dbReference type="Proteomes" id="UP000036097"/>
    </source>
</evidence>
<organism evidence="1 2">
    <name type="scientific">Photobacterium aquae</name>
    <dbReference type="NCBI Taxonomy" id="1195763"/>
    <lineage>
        <taxon>Bacteria</taxon>
        <taxon>Pseudomonadati</taxon>
        <taxon>Pseudomonadota</taxon>
        <taxon>Gammaproteobacteria</taxon>
        <taxon>Vibrionales</taxon>
        <taxon>Vibrionaceae</taxon>
        <taxon>Photobacterium</taxon>
    </lineage>
</organism>
<dbReference type="RefSeq" id="WP_047880424.1">
    <property type="nucleotide sequence ID" value="NZ_LDOT01000030.1"/>
</dbReference>
<proteinExistence type="predicted"/>
<protein>
    <recommendedName>
        <fullName evidence="3">Knr4/Smi1-like domain-containing protein</fullName>
    </recommendedName>
</protein>
<dbReference type="InterPro" id="IPR038228">
    <property type="entry name" value="Syd_sf"/>
</dbReference>
<sequence>MKDILLTVLDEKQCDDDIELITECELDKIIAFDPHEEYLAEVGLCFFVERFDMHKKVDFSQLESELGIKLHPSVVEYFSCFWSPSVKIVNEKSASDSYPDPEMYMDFFESPEAVDTLQQTIARLTSAFSDAELDGELYVPIGSKQDGWLIAVNNNTGAVALLGHDPLGIEIKAASIYDFFS</sequence>
<dbReference type="Gene3D" id="3.40.1580.20">
    <property type="entry name" value="Syd protein"/>
    <property type="match status" value="1"/>
</dbReference>
<accession>A0A0J1GW09</accession>
<reference evidence="1 2" key="1">
    <citation type="submission" date="2015-05" db="EMBL/GenBank/DDBJ databases">
        <title>Photobacterium galathea sp. nov.</title>
        <authorList>
            <person name="Machado H."/>
            <person name="Gram L."/>
        </authorList>
    </citation>
    <scope>NUCLEOTIDE SEQUENCE [LARGE SCALE GENOMIC DNA]</scope>
    <source>
        <strain evidence="1 2">CGMCC 1.12159</strain>
    </source>
</reference>
<dbReference type="EMBL" id="LDOT01000030">
    <property type="protein sequence ID" value="KLV03624.1"/>
    <property type="molecule type" value="Genomic_DNA"/>
</dbReference>
<dbReference type="STRING" id="1195763.ABT56_18710"/>
<dbReference type="Proteomes" id="UP000036097">
    <property type="component" value="Unassembled WGS sequence"/>
</dbReference>
<evidence type="ECO:0000313" key="1">
    <source>
        <dbReference type="EMBL" id="KLV03624.1"/>
    </source>
</evidence>
<dbReference type="PATRIC" id="fig|1195763.3.peg.4000"/>
<dbReference type="AlphaFoldDB" id="A0A0J1GW09"/>
<comment type="caution">
    <text evidence="1">The sequence shown here is derived from an EMBL/GenBank/DDBJ whole genome shotgun (WGS) entry which is preliminary data.</text>
</comment>
<evidence type="ECO:0008006" key="3">
    <source>
        <dbReference type="Google" id="ProtNLM"/>
    </source>
</evidence>